<keyword evidence="3" id="KW-1185">Reference proteome</keyword>
<keyword evidence="1" id="KW-0812">Transmembrane</keyword>
<gene>
    <name evidence="2" type="ORF">HDA39_003903</name>
</gene>
<dbReference type="AlphaFoldDB" id="A0A7W9J7P5"/>
<keyword evidence="1" id="KW-1133">Transmembrane helix</keyword>
<feature type="transmembrane region" description="Helical" evidence="1">
    <location>
        <begin position="29"/>
        <end position="48"/>
    </location>
</feature>
<proteinExistence type="predicted"/>
<evidence type="ECO:0008006" key="4">
    <source>
        <dbReference type="Google" id="ProtNLM"/>
    </source>
</evidence>
<accession>A0A7W9J7P5</accession>
<sequence length="169" mass="19246">MRDAAQPETWTAEIDLGSGVDVPARRGRAVFWLVGLILVVLWCIYLIIDNNTSSEPRSRVLVWVGIVGLALLVPRGLWLVWRLVKPSVLTFDLEGVQLGPRKLKWTQIRDVTLRPKSPVFRYLAIGKASVRIRDIHGTAINVTHEHVDDLDPLAEWLRRMHDVRTSEVE</sequence>
<evidence type="ECO:0000313" key="2">
    <source>
        <dbReference type="EMBL" id="MBB5837169.1"/>
    </source>
</evidence>
<feature type="transmembrane region" description="Helical" evidence="1">
    <location>
        <begin position="60"/>
        <end position="81"/>
    </location>
</feature>
<organism evidence="2 3">
    <name type="scientific">Kribbella italica</name>
    <dbReference type="NCBI Taxonomy" id="1540520"/>
    <lineage>
        <taxon>Bacteria</taxon>
        <taxon>Bacillati</taxon>
        <taxon>Actinomycetota</taxon>
        <taxon>Actinomycetes</taxon>
        <taxon>Propionibacteriales</taxon>
        <taxon>Kribbellaceae</taxon>
        <taxon>Kribbella</taxon>
    </lineage>
</organism>
<reference evidence="2 3" key="1">
    <citation type="submission" date="2020-08" db="EMBL/GenBank/DDBJ databases">
        <title>Sequencing the genomes of 1000 actinobacteria strains.</title>
        <authorList>
            <person name="Klenk H.-P."/>
        </authorList>
    </citation>
    <scope>NUCLEOTIDE SEQUENCE [LARGE SCALE GENOMIC DNA]</scope>
    <source>
        <strain evidence="2 3">DSM 28967</strain>
    </source>
</reference>
<dbReference type="Proteomes" id="UP000549971">
    <property type="component" value="Unassembled WGS sequence"/>
</dbReference>
<comment type="caution">
    <text evidence="2">The sequence shown here is derived from an EMBL/GenBank/DDBJ whole genome shotgun (WGS) entry which is preliminary data.</text>
</comment>
<keyword evidence="1" id="KW-0472">Membrane</keyword>
<dbReference type="EMBL" id="JACHMY010000001">
    <property type="protein sequence ID" value="MBB5837169.1"/>
    <property type="molecule type" value="Genomic_DNA"/>
</dbReference>
<name>A0A7W9J7P5_9ACTN</name>
<evidence type="ECO:0000256" key="1">
    <source>
        <dbReference type="SAM" id="Phobius"/>
    </source>
</evidence>
<evidence type="ECO:0000313" key="3">
    <source>
        <dbReference type="Proteomes" id="UP000549971"/>
    </source>
</evidence>
<protein>
    <recommendedName>
        <fullName evidence="4">PH domain-containing protein</fullName>
    </recommendedName>
</protein>
<dbReference type="RefSeq" id="WP_184796945.1">
    <property type="nucleotide sequence ID" value="NZ_JACHMY010000001.1"/>
</dbReference>